<dbReference type="InterPro" id="IPR037165">
    <property type="entry name" value="AldOxase/xan_DH_Mopterin-bd_sf"/>
</dbReference>
<dbReference type="SUPFAM" id="SSF56003">
    <property type="entry name" value="Molybdenum cofactor-binding domain"/>
    <property type="match status" value="1"/>
</dbReference>
<dbReference type="SMART" id="SM01008">
    <property type="entry name" value="Ald_Xan_dh_C"/>
    <property type="match status" value="1"/>
</dbReference>
<dbReference type="RefSeq" id="WP_207335484.1">
    <property type="nucleotide sequence ID" value="NZ_JAFMYU010000007.1"/>
</dbReference>
<dbReference type="EMBL" id="JAFMYU010000007">
    <property type="protein sequence ID" value="MBO0931516.1"/>
    <property type="molecule type" value="Genomic_DNA"/>
</dbReference>
<dbReference type="InterPro" id="IPR046867">
    <property type="entry name" value="AldOxase/xan_DH_MoCoBD2"/>
</dbReference>
<keyword evidence="3" id="KW-1185">Reference proteome</keyword>
<evidence type="ECO:0000313" key="2">
    <source>
        <dbReference type="EMBL" id="MBO0931516.1"/>
    </source>
</evidence>
<dbReference type="Gene3D" id="3.30.365.10">
    <property type="entry name" value="Aldehyde oxidase/xanthine dehydrogenase, molybdopterin binding domain"/>
    <property type="match status" value="4"/>
</dbReference>
<dbReference type="AlphaFoldDB" id="A0A939G436"/>
<organism evidence="2 3">
    <name type="scientific">Fibrella aquatilis</name>
    <dbReference type="NCBI Taxonomy" id="2817059"/>
    <lineage>
        <taxon>Bacteria</taxon>
        <taxon>Pseudomonadati</taxon>
        <taxon>Bacteroidota</taxon>
        <taxon>Cytophagia</taxon>
        <taxon>Cytophagales</taxon>
        <taxon>Spirosomataceae</taxon>
        <taxon>Fibrella</taxon>
    </lineage>
</organism>
<dbReference type="InterPro" id="IPR008274">
    <property type="entry name" value="AldOxase/xan_DH_MoCoBD1"/>
</dbReference>
<feature type="domain" description="Aldehyde oxidase/xanthine dehydrogenase a/b hammerhead" evidence="1">
    <location>
        <begin position="20"/>
        <end position="133"/>
    </location>
</feature>
<comment type="caution">
    <text evidence="2">The sequence shown here is derived from an EMBL/GenBank/DDBJ whole genome shotgun (WGS) entry which is preliminary data.</text>
</comment>
<dbReference type="Pfam" id="PF01315">
    <property type="entry name" value="Ald_Xan_dh_C"/>
    <property type="match status" value="1"/>
</dbReference>
<dbReference type="Pfam" id="PF20256">
    <property type="entry name" value="MoCoBD_2"/>
    <property type="match status" value="1"/>
</dbReference>
<dbReference type="Proteomes" id="UP000664795">
    <property type="component" value="Unassembled WGS sequence"/>
</dbReference>
<sequence length="746" mass="80279">MAKKLLGDPINRVDGALKATGRARYSGDIKRPGMLHGVLVMSTVANGKITAIDTAATLKLPGVVNVMTHLNAPKLAGIDKNKASEIATDRVLQLFQDDLVHYNNQPIAMVLADTLEQATEGASLVRVTYQIQPVKQPLPTGKADLATPKQLPRIDDQVDTKRGDLAAGLGAATQRIEATYTTPTMNHNALEPHALLAFWEGDKLTMYNATQGISGCQKRVAELFGMPKENVRVITQFLGGGFGSKGTTFSHVLLTPMAAKLVGKPVRLVLKREQMFGMVGNRSATEQTLTLATGNDGKLLATAHHSLVQTSDFDDFAEPAGTITRMLYACSNLDTTHKFIRANIGTPTPMRAPGEAPGVFALESAIDEMAAQLKMDPLAFRLANYAEKDPNKDKPFSSKSLRECYRQGAERFGWSKRPAEPRSLKNGHYLRGMGMGTTVYPMNRAESSALVRLKPDGTLQVETGTQDLGTGTFTIMTQIAAEVFGVSPDQVTLSAGDSIYPASSVSGGSRCTSSTGSAVEQAAREVLKKTKQLAFKDSKSPLFNVAEADIVAEKGGRLQQKSNPKIGESITNLLKRNGNNPVEATVQSKQGDEKEKYSMNAFGAVFAEVEVDELLGEVRVTRLLGSFAAGRIVNLKTARSQVLGGMVWAVSMALHEKTAFDMRTNRVMNANLAEYHVPVNADIREIDGFFIEEADDIVNPAGVKGIGEIGVVGTVAAIANAIYHATGHRFRDLPITVDKVLSLASR</sequence>
<dbReference type="Pfam" id="PF02738">
    <property type="entry name" value="MoCoBD_1"/>
    <property type="match status" value="1"/>
</dbReference>
<dbReference type="PANTHER" id="PTHR11908">
    <property type="entry name" value="XANTHINE DEHYDROGENASE"/>
    <property type="match status" value="1"/>
</dbReference>
<reference evidence="2 3" key="1">
    <citation type="submission" date="2021-03" db="EMBL/GenBank/DDBJ databases">
        <title>Fibrella sp. HMF5036 genome sequencing and assembly.</title>
        <authorList>
            <person name="Kang H."/>
            <person name="Kim H."/>
            <person name="Bae S."/>
            <person name="Joh K."/>
        </authorList>
    </citation>
    <scope>NUCLEOTIDE SEQUENCE [LARGE SCALE GENOMIC DNA]</scope>
    <source>
        <strain evidence="2 3">HMF5036</strain>
    </source>
</reference>
<proteinExistence type="predicted"/>
<dbReference type="InterPro" id="IPR000674">
    <property type="entry name" value="Ald_Oxase/Xan_DH_a/b"/>
</dbReference>
<evidence type="ECO:0000313" key="3">
    <source>
        <dbReference type="Proteomes" id="UP000664795"/>
    </source>
</evidence>
<accession>A0A939G436</accession>
<protein>
    <submittedName>
        <fullName evidence="2">Xanthine dehydrogenase family protein molybdopterin-binding subunit</fullName>
    </submittedName>
</protein>
<dbReference type="Gene3D" id="3.90.1170.50">
    <property type="entry name" value="Aldehyde oxidase/xanthine dehydrogenase, a/b hammerhead"/>
    <property type="match status" value="1"/>
</dbReference>
<dbReference type="InterPro" id="IPR036856">
    <property type="entry name" value="Ald_Oxase/Xan_DH_a/b_sf"/>
</dbReference>
<evidence type="ECO:0000259" key="1">
    <source>
        <dbReference type="SMART" id="SM01008"/>
    </source>
</evidence>
<dbReference type="GO" id="GO:0016491">
    <property type="term" value="F:oxidoreductase activity"/>
    <property type="evidence" value="ECO:0007669"/>
    <property type="project" value="InterPro"/>
</dbReference>
<dbReference type="SUPFAM" id="SSF54665">
    <property type="entry name" value="CO dehydrogenase molybdoprotein N-domain-like"/>
    <property type="match status" value="1"/>
</dbReference>
<dbReference type="InterPro" id="IPR016208">
    <property type="entry name" value="Ald_Oxase/xanthine_DH-like"/>
</dbReference>
<name>A0A939G436_9BACT</name>
<dbReference type="PANTHER" id="PTHR11908:SF153">
    <property type="entry name" value="DEHYDROGENASE"/>
    <property type="match status" value="1"/>
</dbReference>
<dbReference type="GO" id="GO:0005506">
    <property type="term" value="F:iron ion binding"/>
    <property type="evidence" value="ECO:0007669"/>
    <property type="project" value="InterPro"/>
</dbReference>
<gene>
    <name evidence="2" type="ORF">J2I48_10950</name>
</gene>